<organism evidence="1 2">
    <name type="scientific">candidate division KSB3 bacterium</name>
    <dbReference type="NCBI Taxonomy" id="2044937"/>
    <lineage>
        <taxon>Bacteria</taxon>
        <taxon>candidate division KSB3</taxon>
    </lineage>
</organism>
<sequence>MHCRLRNELFELQRLNQTVSTFAAKHRFSPEMLHNLILVLEEVVSNIMLCGYDNTQNDTIS</sequence>
<gene>
    <name evidence="1" type="ORF">CSA56_17210</name>
</gene>
<protein>
    <recommendedName>
        <fullName evidence="3">Histidine kinase</fullName>
    </recommendedName>
</protein>
<comment type="caution">
    <text evidence="1">The sequence shown here is derived from an EMBL/GenBank/DDBJ whole genome shotgun (WGS) entry which is preliminary data.</text>
</comment>
<dbReference type="AlphaFoldDB" id="A0A2G6K854"/>
<evidence type="ECO:0000313" key="1">
    <source>
        <dbReference type="EMBL" id="PIE31843.1"/>
    </source>
</evidence>
<evidence type="ECO:0008006" key="3">
    <source>
        <dbReference type="Google" id="ProtNLM"/>
    </source>
</evidence>
<evidence type="ECO:0000313" key="2">
    <source>
        <dbReference type="Proteomes" id="UP000230821"/>
    </source>
</evidence>
<dbReference type="Proteomes" id="UP000230821">
    <property type="component" value="Unassembled WGS sequence"/>
</dbReference>
<proteinExistence type="predicted"/>
<accession>A0A2G6K854</accession>
<name>A0A2G6K854_9BACT</name>
<dbReference type="EMBL" id="PDSK01000127">
    <property type="protein sequence ID" value="PIE31843.1"/>
    <property type="molecule type" value="Genomic_DNA"/>
</dbReference>
<reference evidence="1 2" key="1">
    <citation type="submission" date="2017-10" db="EMBL/GenBank/DDBJ databases">
        <title>Novel microbial diversity and functional potential in the marine mammal oral microbiome.</title>
        <authorList>
            <person name="Dudek N.K."/>
            <person name="Sun C.L."/>
            <person name="Burstein D."/>
            <person name="Kantor R.S."/>
            <person name="Aliaga Goltsman D.S."/>
            <person name="Bik E.M."/>
            <person name="Thomas B.C."/>
            <person name="Banfield J.F."/>
            <person name="Relman D.A."/>
        </authorList>
    </citation>
    <scope>NUCLEOTIDE SEQUENCE [LARGE SCALE GENOMIC DNA]</scope>
    <source>
        <strain evidence="1">DOLJORAL78_47_16</strain>
    </source>
</reference>